<dbReference type="SUPFAM" id="SSF57016">
    <property type="entry name" value="Plant lectins/antimicrobial peptides"/>
    <property type="match status" value="1"/>
</dbReference>
<comment type="caution">
    <text evidence="10">Lacks conserved residue(s) required for the propagation of feature annotation.</text>
</comment>
<feature type="disulfide bond" evidence="10">
    <location>
        <begin position="60"/>
        <end position="74"/>
    </location>
</feature>
<feature type="disulfide bond" evidence="10">
    <location>
        <begin position="78"/>
        <end position="82"/>
    </location>
</feature>
<feature type="disulfide bond" evidence="10">
    <location>
        <begin position="55"/>
        <end position="67"/>
    </location>
</feature>
<evidence type="ECO:0000259" key="13">
    <source>
        <dbReference type="PROSITE" id="PS51910"/>
    </source>
</evidence>
<dbReference type="AlphaFoldDB" id="A0A3M7F5W4"/>
<feature type="non-terminal residue" evidence="14">
    <location>
        <position position="1"/>
    </location>
</feature>
<evidence type="ECO:0000256" key="4">
    <source>
        <dbReference type="ARBA" id="ARBA00022669"/>
    </source>
</evidence>
<reference evidence="14 15" key="1">
    <citation type="journal article" date="2018" name="BMC Genomics">
        <title>Genomic evidence for intraspecific hybridization in a clonal and extremely halotolerant yeast.</title>
        <authorList>
            <person name="Gostincar C."/>
            <person name="Stajich J.E."/>
            <person name="Zupancic J."/>
            <person name="Zalar P."/>
            <person name="Gunde-Cimerman N."/>
        </authorList>
    </citation>
    <scope>NUCLEOTIDE SEQUENCE [LARGE SCALE GENOMIC DNA]</scope>
    <source>
        <strain evidence="14 15">EXF-171</strain>
    </source>
</reference>
<evidence type="ECO:0000256" key="10">
    <source>
        <dbReference type="PROSITE-ProRule" id="PRU00261"/>
    </source>
</evidence>
<evidence type="ECO:0000256" key="5">
    <source>
        <dbReference type="ARBA" id="ARBA00022801"/>
    </source>
</evidence>
<sequence length="1164" mass="126225">LFASLLWHSQERPSKPVIASQAAPWTDLADSKYTNLPNATLHARDEYQCDANKPCGNGACCGGSGYCGYGPTYCGTDCVSNCDAVAECGKYAKVPGTTCPLNTCCSEFGFCGTTSDFCKAGCQSNCILEPKPPGSKTSGSMLESRVIGYYEAWSARKSCHKVKPTDLPLDALTQVNFAFAYIDPKTYRIVTMDAQTPSSLFKDTANLKSIKPSLEVFVSVGGWTFSDDGTPTQPVFSDIASDPSKRQTFADNVVDFMKLYESDLWEGTDFKTAGMKLNFGFDGIDLDWEYPGAPDRGGKPEDTKNYVALMKTLRETFDASGNTFGLTFTAPSSYWYLRWFDLPGLIRHVDYINLMSYDLHGVWDRDNPIGSIVQSHTNLTEIKLAAELFWRVKIPASKIVMGFGFYGRSFTLSDPSCDKPGCQFSGASTPGPCSDAGGILAYYEIMDALEADKSIKPTHDSKAAINYFKFDKDQWISYDDEKTFRQKIDWANSMGFGGALIWASDLDDDQYSAHAALIGREVRSSAQLQLVDKALSAPQSVIQNLAGSNGQDCFKHTGKCVDLDDDDAMAAACGSGYTVVGWDDAGCGTKKCHCGKPICCPVDRAPKDCRWRGDNNGKGASSDCSAQCFPGEVNVAGIMSSWGGGFINDGNTNKCGRGKKSFCCPNPDAVQVTSACSYAPCRESCPSGTKSVFSKTDECIFGSQQYCCPEPVELKDCHWTGGSGGEECSNAVCDSTELELARAQFGGSAIGGCSWGRKKAACCTIEKATPKPASCSADLCEEIPGYCSSMTGTAENLKRDVQIHDSGLSLDLYSLEKRETTTYKAILYTGSVVVVTAANYPRIGRLFKIANRNQVLKQAFRLIPGYCLGPSVQELAINVGTTGVLRGLQAEHPIDVSLRTQKYICFQAHSITQRQIMAAFIESAAAGTLRGKAQNIVPAIGAQFFEIYWNYNNPLLSTLPRIGGPDGISPSTINDRIMECFGSNFWPEPLLPTEASINAAKGRLMNFQAATGIDTIMELAKAAVLADTPAAADKLLQAVRVGIAVFDYINTPDATSKWNLVRQQIFHQFGLIENVYGVANLQRWWLLFSSDYFVGVQEHAQRWADEAISAAAAEYLAARAAGHTLATDAPVMNTLKHWLNNYVPSLNLPDSSSTFGAIPLPQSP</sequence>
<dbReference type="PROSITE" id="PS51910">
    <property type="entry name" value="GH18_2"/>
    <property type="match status" value="1"/>
</dbReference>
<evidence type="ECO:0000256" key="8">
    <source>
        <dbReference type="ARBA" id="ARBA00023295"/>
    </source>
</evidence>
<dbReference type="InterPro" id="IPR050314">
    <property type="entry name" value="Glycosyl_Hydrlase_18"/>
</dbReference>
<evidence type="ECO:0000256" key="3">
    <source>
        <dbReference type="ARBA" id="ARBA00012729"/>
    </source>
</evidence>
<dbReference type="SMART" id="SM00270">
    <property type="entry name" value="ChtBD1"/>
    <property type="match status" value="2"/>
</dbReference>
<evidence type="ECO:0000256" key="9">
    <source>
        <dbReference type="ARBA" id="ARBA00023326"/>
    </source>
</evidence>
<dbReference type="Proteomes" id="UP000281468">
    <property type="component" value="Unassembled WGS sequence"/>
</dbReference>
<feature type="domain" description="Chitin-binding type-1" evidence="12">
    <location>
        <begin position="46"/>
        <end position="84"/>
    </location>
</feature>
<dbReference type="Gene3D" id="3.10.50.10">
    <property type="match status" value="1"/>
</dbReference>
<dbReference type="SUPFAM" id="SSF54556">
    <property type="entry name" value="Chitinase insertion domain"/>
    <property type="match status" value="1"/>
</dbReference>
<dbReference type="InterPro" id="IPR001002">
    <property type="entry name" value="Chitin-bd_1"/>
</dbReference>
<dbReference type="GO" id="GO:0000272">
    <property type="term" value="P:polysaccharide catabolic process"/>
    <property type="evidence" value="ECO:0007669"/>
    <property type="project" value="UniProtKB-KW"/>
</dbReference>
<proteinExistence type="inferred from homology"/>
<dbReference type="PROSITE" id="PS00026">
    <property type="entry name" value="CHIT_BIND_I_1"/>
    <property type="match status" value="1"/>
</dbReference>
<dbReference type="SUPFAM" id="SSF51445">
    <property type="entry name" value="(Trans)glycosidases"/>
    <property type="match status" value="1"/>
</dbReference>
<keyword evidence="10" id="KW-1015">Disulfide bond</keyword>
<evidence type="ECO:0000256" key="11">
    <source>
        <dbReference type="RuleBase" id="RU000489"/>
    </source>
</evidence>
<comment type="similarity">
    <text evidence="2">Belongs to the glycosyl hydrolase 18 family. Chitinase class V subfamily.</text>
</comment>
<dbReference type="VEuPathDB" id="FungiDB:BTJ68_11197"/>
<dbReference type="InterPro" id="IPR029070">
    <property type="entry name" value="Chitinase_insertion_sf"/>
</dbReference>
<dbReference type="PROSITE" id="PS50941">
    <property type="entry name" value="CHIT_BIND_I_2"/>
    <property type="match status" value="2"/>
</dbReference>
<dbReference type="PROSITE" id="PS01095">
    <property type="entry name" value="GH18_1"/>
    <property type="match status" value="1"/>
</dbReference>
<dbReference type="EC" id="3.2.1.14" evidence="3"/>
<evidence type="ECO:0000313" key="15">
    <source>
        <dbReference type="Proteomes" id="UP000281468"/>
    </source>
</evidence>
<dbReference type="InterPro" id="IPR018371">
    <property type="entry name" value="Chitin-binding_1_CS"/>
</dbReference>
<dbReference type="PANTHER" id="PTHR11177:SF397">
    <property type="entry name" value="CHITINASE"/>
    <property type="match status" value="1"/>
</dbReference>
<keyword evidence="8 11" id="KW-0326">Glycosidase</keyword>
<feature type="domain" description="GH18" evidence="13">
    <location>
        <begin position="144"/>
        <end position="524"/>
    </location>
</feature>
<name>A0A3M7F5W4_HORWE</name>
<keyword evidence="4 10" id="KW-0147">Chitin-binding</keyword>
<protein>
    <recommendedName>
        <fullName evidence="3">chitinase</fullName>
        <ecNumber evidence="3">3.2.1.14</ecNumber>
    </recommendedName>
</protein>
<evidence type="ECO:0000256" key="6">
    <source>
        <dbReference type="ARBA" id="ARBA00023024"/>
    </source>
</evidence>
<dbReference type="Pfam" id="PF00187">
    <property type="entry name" value="Chitin_bind_1"/>
    <property type="match status" value="1"/>
</dbReference>
<accession>A0A3M7F5W4</accession>
<dbReference type="InterPro" id="IPR001223">
    <property type="entry name" value="Glyco_hydro18_cat"/>
</dbReference>
<evidence type="ECO:0000256" key="7">
    <source>
        <dbReference type="ARBA" id="ARBA00023277"/>
    </source>
</evidence>
<feature type="domain" description="Chitin-binding type-1" evidence="12">
    <location>
        <begin position="85"/>
        <end position="128"/>
    </location>
</feature>
<keyword evidence="6" id="KW-0146">Chitin degradation</keyword>
<dbReference type="Gene3D" id="3.30.60.10">
    <property type="entry name" value="Endochitinase-like"/>
    <property type="match status" value="1"/>
</dbReference>
<dbReference type="Gene3D" id="3.20.20.80">
    <property type="entry name" value="Glycosidases"/>
    <property type="match status" value="1"/>
</dbReference>
<dbReference type="GO" id="GO:0006032">
    <property type="term" value="P:chitin catabolic process"/>
    <property type="evidence" value="ECO:0007669"/>
    <property type="project" value="UniProtKB-KW"/>
</dbReference>
<dbReference type="Pfam" id="PF00704">
    <property type="entry name" value="Glyco_hydro_18"/>
    <property type="match status" value="1"/>
</dbReference>
<keyword evidence="5 11" id="KW-0378">Hydrolase</keyword>
<organism evidence="14 15">
    <name type="scientific">Hortaea werneckii</name>
    <name type="common">Black yeast</name>
    <name type="synonym">Cladosporium werneckii</name>
    <dbReference type="NCBI Taxonomy" id="91943"/>
    <lineage>
        <taxon>Eukaryota</taxon>
        <taxon>Fungi</taxon>
        <taxon>Dikarya</taxon>
        <taxon>Ascomycota</taxon>
        <taxon>Pezizomycotina</taxon>
        <taxon>Dothideomycetes</taxon>
        <taxon>Dothideomycetidae</taxon>
        <taxon>Mycosphaerellales</taxon>
        <taxon>Teratosphaeriaceae</taxon>
        <taxon>Hortaea</taxon>
    </lineage>
</organism>
<keyword evidence="7" id="KW-0119">Carbohydrate metabolism</keyword>
<dbReference type="EMBL" id="QWIQ01000508">
    <property type="protein sequence ID" value="RMY83956.1"/>
    <property type="molecule type" value="Genomic_DNA"/>
</dbReference>
<comment type="caution">
    <text evidence="14">The sequence shown here is derived from an EMBL/GenBank/DDBJ whole genome shotgun (WGS) entry which is preliminary data.</text>
</comment>
<dbReference type="SMART" id="SM00636">
    <property type="entry name" value="Glyco_18"/>
    <property type="match status" value="1"/>
</dbReference>
<dbReference type="InterPro" id="IPR011583">
    <property type="entry name" value="Chitinase_II/V-like_cat"/>
</dbReference>
<keyword evidence="9" id="KW-0624">Polysaccharide degradation</keyword>
<evidence type="ECO:0000259" key="12">
    <source>
        <dbReference type="PROSITE" id="PS50941"/>
    </source>
</evidence>
<feature type="disulfide bond" evidence="10">
    <location>
        <begin position="104"/>
        <end position="118"/>
    </location>
</feature>
<comment type="catalytic activity">
    <reaction evidence="1">
        <text>Random endo-hydrolysis of N-acetyl-beta-D-glucosaminide (1-&gt;4)-beta-linkages in chitin and chitodextrins.</text>
        <dbReference type="EC" id="3.2.1.14"/>
    </reaction>
</comment>
<evidence type="ECO:0000256" key="2">
    <source>
        <dbReference type="ARBA" id="ARBA00008682"/>
    </source>
</evidence>
<dbReference type="PANTHER" id="PTHR11177">
    <property type="entry name" value="CHITINASE"/>
    <property type="match status" value="1"/>
</dbReference>
<evidence type="ECO:0000313" key="14">
    <source>
        <dbReference type="EMBL" id="RMY83956.1"/>
    </source>
</evidence>
<feature type="disulfide bond" evidence="10">
    <location>
        <begin position="99"/>
        <end position="111"/>
    </location>
</feature>
<dbReference type="GO" id="GO:0008061">
    <property type="term" value="F:chitin binding"/>
    <property type="evidence" value="ECO:0007669"/>
    <property type="project" value="UniProtKB-UniRule"/>
</dbReference>
<feature type="disulfide bond" evidence="10">
    <location>
        <begin position="122"/>
        <end position="126"/>
    </location>
</feature>
<dbReference type="InterPro" id="IPR036861">
    <property type="entry name" value="Endochitinase-like_sf"/>
</dbReference>
<evidence type="ECO:0000256" key="1">
    <source>
        <dbReference type="ARBA" id="ARBA00000822"/>
    </source>
</evidence>
<dbReference type="InterPro" id="IPR001579">
    <property type="entry name" value="Glyco_hydro_18_chit_AS"/>
</dbReference>
<dbReference type="GO" id="GO:0008843">
    <property type="term" value="F:endochitinase activity"/>
    <property type="evidence" value="ECO:0007669"/>
    <property type="project" value="UniProtKB-EC"/>
</dbReference>
<dbReference type="CDD" id="cd00035">
    <property type="entry name" value="ChtBD1"/>
    <property type="match status" value="1"/>
</dbReference>
<dbReference type="InterPro" id="IPR017853">
    <property type="entry name" value="GH"/>
</dbReference>
<gene>
    <name evidence="14" type="ORF">D0862_11551</name>
</gene>